<evidence type="ECO:0000313" key="2">
    <source>
        <dbReference type="Proteomes" id="UP001056634"/>
    </source>
</evidence>
<gene>
    <name evidence="1" type="ORF">MARCHEWKA_00180</name>
</gene>
<accession>A0A9E7N4A4</accession>
<proteinExistence type="predicted"/>
<reference evidence="1" key="1">
    <citation type="submission" date="2022-04" db="EMBL/GenBank/DDBJ databases">
        <authorList>
            <person name="Friedrich I."/>
            <person name="Schneider D."/>
            <person name="Poehlein A."/>
            <person name="Hertel R."/>
            <person name="Daniel R."/>
        </authorList>
    </citation>
    <scope>NUCLEOTIDE SEQUENCE</scope>
</reference>
<sequence>MDRAAIDEMFADGRLVNVKFATLGTAVSADDLVADLLSADRQIAAGTAIRVDDIDNYSPASA</sequence>
<name>A0A9E7N4A4_9CAUD</name>
<dbReference type="Proteomes" id="UP001056634">
    <property type="component" value="Segment"/>
</dbReference>
<evidence type="ECO:0000313" key="1">
    <source>
        <dbReference type="EMBL" id="UTC28543.1"/>
    </source>
</evidence>
<keyword evidence="2" id="KW-1185">Reference proteome</keyword>
<dbReference type="EMBL" id="ON529851">
    <property type="protein sequence ID" value="UTC28543.1"/>
    <property type="molecule type" value="Genomic_DNA"/>
</dbReference>
<protein>
    <submittedName>
        <fullName evidence="1">Uncharacterized protein</fullName>
    </submittedName>
</protein>
<organism evidence="1 2">
    <name type="scientific">Brevundimonas phage vB_BpoS-Marchewka</name>
    <dbReference type="NCBI Taxonomy" id="2948604"/>
    <lineage>
        <taxon>Viruses</taxon>
        <taxon>Duplodnaviria</taxon>
        <taxon>Heunggongvirae</taxon>
        <taxon>Uroviricota</taxon>
        <taxon>Caudoviricetes</taxon>
        <taxon>Jeanschmidtviridae</taxon>
        <taxon>Marchewkavirus</taxon>
        <taxon>Marchewkavirus marchewka</taxon>
    </lineage>
</organism>